<reference evidence="1 2" key="1">
    <citation type="submission" date="2018-06" db="EMBL/GenBank/DDBJ databases">
        <authorList>
            <consortium name="Pathogen Informatics"/>
            <person name="Doyle S."/>
        </authorList>
    </citation>
    <scope>NUCLEOTIDE SEQUENCE [LARGE SCALE GENOMIC DNA]</scope>
    <source>
        <strain evidence="1 2">NCTC11296</strain>
    </source>
</reference>
<gene>
    <name evidence="1" type="ORF">NCTC11296_01249</name>
</gene>
<proteinExistence type="predicted"/>
<organism evidence="1 2">
    <name type="scientific">Avibacterium paragallinarum</name>
    <name type="common">Haemophilus gallinarum</name>
    <dbReference type="NCBI Taxonomy" id="728"/>
    <lineage>
        <taxon>Bacteria</taxon>
        <taxon>Pseudomonadati</taxon>
        <taxon>Pseudomonadota</taxon>
        <taxon>Gammaproteobacteria</taxon>
        <taxon>Pasteurellales</taxon>
        <taxon>Pasteurellaceae</taxon>
        <taxon>Avibacterium</taxon>
    </lineage>
</organism>
<protein>
    <submittedName>
        <fullName evidence="1">Uncharacterized protein</fullName>
    </submittedName>
</protein>
<evidence type="ECO:0000313" key="2">
    <source>
        <dbReference type="Proteomes" id="UP000254465"/>
    </source>
</evidence>
<accession>A0A377I9F0</accession>
<name>A0A377I9F0_AVIPA</name>
<evidence type="ECO:0000313" key="1">
    <source>
        <dbReference type="EMBL" id="STO71349.1"/>
    </source>
</evidence>
<dbReference type="RefSeq" id="WP_035695852.1">
    <property type="nucleotide sequence ID" value="NZ_RQXP01000024.1"/>
</dbReference>
<dbReference type="AlphaFoldDB" id="A0A377I9F0"/>
<dbReference type="EMBL" id="UGHK01000002">
    <property type="protein sequence ID" value="STO71349.1"/>
    <property type="molecule type" value="Genomic_DNA"/>
</dbReference>
<dbReference type="Proteomes" id="UP000254465">
    <property type="component" value="Unassembled WGS sequence"/>
</dbReference>
<sequence length="77" mass="9364">MKIIKRLAERVLRDDFIYLERKVAEKVSELSKEYQKIIEERDKTIVGLKTVIENQKADILKLRKQAEKRPHFKRKRK</sequence>